<name>A0A1B3SJ71_9MOLU</name>
<dbReference type="STRING" id="216938.SHELI_v1c00120"/>
<dbReference type="KEGG" id="shj:SHELI_v1c00120"/>
<evidence type="ECO:0000259" key="7">
    <source>
        <dbReference type="Pfam" id="PF01171"/>
    </source>
</evidence>
<feature type="domain" description="tRNA(Ile)-lysidine/2-thiocytidine synthase N-terminal" evidence="7">
    <location>
        <begin position="8"/>
        <end position="186"/>
    </location>
</feature>
<dbReference type="RefSeq" id="WP_069115753.1">
    <property type="nucleotide sequence ID" value="NZ_CP017015.1"/>
</dbReference>
<dbReference type="GO" id="GO:0006400">
    <property type="term" value="P:tRNA modification"/>
    <property type="evidence" value="ECO:0007669"/>
    <property type="project" value="UniProtKB-UniRule"/>
</dbReference>
<evidence type="ECO:0000256" key="4">
    <source>
        <dbReference type="ARBA" id="ARBA00022840"/>
    </source>
</evidence>
<dbReference type="AlphaFoldDB" id="A0A1B3SJ71"/>
<dbReference type="PANTHER" id="PTHR43033:SF1">
    <property type="entry name" value="TRNA(ILE)-LYSIDINE SYNTHASE-RELATED"/>
    <property type="match status" value="1"/>
</dbReference>
<dbReference type="CDD" id="cd01992">
    <property type="entry name" value="TilS_N"/>
    <property type="match status" value="1"/>
</dbReference>
<keyword evidence="2 6" id="KW-0819">tRNA processing</keyword>
<dbReference type="Proteomes" id="UP000094378">
    <property type="component" value="Chromosome"/>
</dbReference>
<keyword evidence="1 6" id="KW-0436">Ligase</keyword>
<comment type="domain">
    <text evidence="6">The N-terminal region contains the highly conserved SGGXDS motif, predicted to be a P-loop motif involved in ATP binding.</text>
</comment>
<evidence type="ECO:0000256" key="1">
    <source>
        <dbReference type="ARBA" id="ARBA00022598"/>
    </source>
</evidence>
<sequence>MKICNKKKYVVGLSGGPDSIFLLDNLIKKVKKEKIIACHVNYNFRKDSNVDQKICEDYCKKNNIDLRTKVVDVSYDNLKQNFEAWARELRYDFFVEVLKENQFDKILIAHNMNDDIETYIMQVEKKILPKYYGLKKQTTYKNCIVYRPILEFKKSEILEYLRRNNIHYAVDSTNLDIKYTRNKIRSTIDENAFEEILIKKNVENKKINQYTNKINKLITEKITKKTLLNNTGEFNERFLFSYLENKGFGELIYSRKKNFLKEILKQLKSEKSYVKIAIGNLLIIKDRENLYFENIKNMRIIDKNIFDLDEEEKRFFKLNDLKGFEKDTFITNNWEKYRSQLIYKNKKLSDFYKKNKISYFDRFSTPIIYNKTSKNILNNLL</sequence>
<dbReference type="HAMAP" id="MF_01161">
    <property type="entry name" value="tRNA_Ile_lys_synt"/>
    <property type="match status" value="1"/>
</dbReference>
<organism evidence="8 9">
    <name type="scientific">Spiroplasma helicoides</name>
    <dbReference type="NCBI Taxonomy" id="216938"/>
    <lineage>
        <taxon>Bacteria</taxon>
        <taxon>Bacillati</taxon>
        <taxon>Mycoplasmatota</taxon>
        <taxon>Mollicutes</taxon>
        <taxon>Entomoplasmatales</taxon>
        <taxon>Spiroplasmataceae</taxon>
        <taxon>Spiroplasma</taxon>
    </lineage>
</organism>
<proteinExistence type="inferred from homology"/>
<dbReference type="GO" id="GO:0005524">
    <property type="term" value="F:ATP binding"/>
    <property type="evidence" value="ECO:0007669"/>
    <property type="project" value="UniProtKB-UniRule"/>
</dbReference>
<evidence type="ECO:0000256" key="6">
    <source>
        <dbReference type="HAMAP-Rule" id="MF_01161"/>
    </source>
</evidence>
<dbReference type="OrthoDB" id="9807403at2"/>
<accession>A0A1B3SJ71</accession>
<feature type="binding site" evidence="6">
    <location>
        <begin position="14"/>
        <end position="19"/>
    </location>
    <ligand>
        <name>ATP</name>
        <dbReference type="ChEBI" id="CHEBI:30616"/>
    </ligand>
</feature>
<keyword evidence="3 6" id="KW-0547">Nucleotide-binding</keyword>
<evidence type="ECO:0000256" key="5">
    <source>
        <dbReference type="ARBA" id="ARBA00048539"/>
    </source>
</evidence>
<comment type="similarity">
    <text evidence="6">Belongs to the tRNA(Ile)-lysidine synthase family.</text>
</comment>
<dbReference type="PANTHER" id="PTHR43033">
    <property type="entry name" value="TRNA(ILE)-LYSIDINE SYNTHASE-RELATED"/>
    <property type="match status" value="1"/>
</dbReference>
<dbReference type="InterPro" id="IPR012094">
    <property type="entry name" value="tRNA_Ile_lys_synt"/>
</dbReference>
<reference evidence="8 9" key="1">
    <citation type="submission" date="2016-08" db="EMBL/GenBank/DDBJ databases">
        <title>Complete genome sequence of Spiroplasma helicoides TABS-2 (DSM 22551).</title>
        <authorList>
            <person name="Shen W.-Y."/>
            <person name="Lo W.-S."/>
            <person name="Lai Y.-C."/>
            <person name="Kuo C.-H."/>
        </authorList>
    </citation>
    <scope>NUCLEOTIDE SEQUENCE [LARGE SCALE GENOMIC DNA]</scope>
    <source>
        <strain evidence="8 9">TABS-2</strain>
    </source>
</reference>
<comment type="function">
    <text evidence="6">Ligates lysine onto the cytidine present at position 34 of the AUA codon-specific tRNA(Ile) that contains the anticodon CAU, in an ATP-dependent manner. Cytidine is converted to lysidine, thus changing the amino acid specificity of the tRNA from methionine to isoleucine.</text>
</comment>
<dbReference type="Gene3D" id="3.40.50.620">
    <property type="entry name" value="HUPs"/>
    <property type="match status" value="1"/>
</dbReference>
<dbReference type="NCBIfam" id="TIGR02432">
    <property type="entry name" value="lysidine_TilS_N"/>
    <property type="match status" value="1"/>
</dbReference>
<comment type="subcellular location">
    <subcellularLocation>
        <location evidence="6">Cytoplasm</location>
    </subcellularLocation>
</comment>
<evidence type="ECO:0000313" key="9">
    <source>
        <dbReference type="Proteomes" id="UP000094378"/>
    </source>
</evidence>
<evidence type="ECO:0000256" key="3">
    <source>
        <dbReference type="ARBA" id="ARBA00022741"/>
    </source>
</evidence>
<dbReference type="GO" id="GO:0005737">
    <property type="term" value="C:cytoplasm"/>
    <property type="evidence" value="ECO:0007669"/>
    <property type="project" value="UniProtKB-SubCell"/>
</dbReference>
<dbReference type="Pfam" id="PF01171">
    <property type="entry name" value="ATP_bind_3"/>
    <property type="match status" value="1"/>
</dbReference>
<comment type="catalytic activity">
    <reaction evidence="5 6">
        <text>cytidine(34) in tRNA(Ile2) + L-lysine + ATP = lysidine(34) in tRNA(Ile2) + AMP + diphosphate + H(+)</text>
        <dbReference type="Rhea" id="RHEA:43744"/>
        <dbReference type="Rhea" id="RHEA-COMP:10625"/>
        <dbReference type="Rhea" id="RHEA-COMP:10670"/>
        <dbReference type="ChEBI" id="CHEBI:15378"/>
        <dbReference type="ChEBI" id="CHEBI:30616"/>
        <dbReference type="ChEBI" id="CHEBI:32551"/>
        <dbReference type="ChEBI" id="CHEBI:33019"/>
        <dbReference type="ChEBI" id="CHEBI:82748"/>
        <dbReference type="ChEBI" id="CHEBI:83665"/>
        <dbReference type="ChEBI" id="CHEBI:456215"/>
        <dbReference type="EC" id="6.3.4.19"/>
    </reaction>
</comment>
<keyword evidence="9" id="KW-1185">Reference proteome</keyword>
<dbReference type="GO" id="GO:0032267">
    <property type="term" value="F:tRNA(Ile)-lysidine synthase activity"/>
    <property type="evidence" value="ECO:0007669"/>
    <property type="project" value="UniProtKB-EC"/>
</dbReference>
<evidence type="ECO:0000313" key="8">
    <source>
        <dbReference type="EMBL" id="AOG59967.1"/>
    </source>
</evidence>
<dbReference type="SUPFAM" id="SSF52402">
    <property type="entry name" value="Adenine nucleotide alpha hydrolases-like"/>
    <property type="match status" value="1"/>
</dbReference>
<dbReference type="EC" id="6.3.4.19" evidence="6"/>
<dbReference type="InterPro" id="IPR014729">
    <property type="entry name" value="Rossmann-like_a/b/a_fold"/>
</dbReference>
<keyword evidence="4 6" id="KW-0067">ATP-binding</keyword>
<dbReference type="InterPro" id="IPR012795">
    <property type="entry name" value="tRNA_Ile_lys_synt_N"/>
</dbReference>
<dbReference type="InterPro" id="IPR011063">
    <property type="entry name" value="TilS/TtcA_N"/>
</dbReference>
<keyword evidence="6" id="KW-0963">Cytoplasm</keyword>
<dbReference type="EMBL" id="CP017015">
    <property type="protein sequence ID" value="AOG59967.1"/>
    <property type="molecule type" value="Genomic_DNA"/>
</dbReference>
<evidence type="ECO:0000256" key="2">
    <source>
        <dbReference type="ARBA" id="ARBA00022694"/>
    </source>
</evidence>
<gene>
    <name evidence="6 8" type="primary">tilS</name>
    <name evidence="8" type="ORF">SHELI_v1c00120</name>
</gene>
<protein>
    <recommendedName>
        <fullName evidence="6">tRNA(Ile)-lysidine synthase</fullName>
        <ecNumber evidence="6">6.3.4.19</ecNumber>
    </recommendedName>
    <alternativeName>
        <fullName evidence="6">tRNA(Ile)-2-lysyl-cytidine synthase</fullName>
    </alternativeName>
    <alternativeName>
        <fullName evidence="6">tRNA(Ile)-lysidine synthetase</fullName>
    </alternativeName>
</protein>